<dbReference type="Proteomes" id="UP001156398">
    <property type="component" value="Unassembled WGS sequence"/>
</dbReference>
<dbReference type="EMBL" id="JAAGKO020000095">
    <property type="protein sequence ID" value="MDI5967509.1"/>
    <property type="molecule type" value="Genomic_DNA"/>
</dbReference>
<dbReference type="AlphaFoldDB" id="A0AA90K904"/>
<evidence type="ECO:0000313" key="3">
    <source>
        <dbReference type="EMBL" id="MDI5970152.1"/>
    </source>
</evidence>
<keyword evidence="4" id="KW-1185">Reference proteome</keyword>
<evidence type="ECO:0000313" key="2">
    <source>
        <dbReference type="EMBL" id="MDI5967509.1"/>
    </source>
</evidence>
<protein>
    <submittedName>
        <fullName evidence="3">Uncharacterized protein</fullName>
    </submittedName>
</protein>
<sequence length="160" mass="18188">MDGIAPSVIAVLGTLLGVGLTYVFQERGNARIAQQDREERLRQERMDAYVAYAAALVAYRRGLIDLWFSDRAGTPPEELRRVRLHSYELRTAAQEALFRVQLVTDDAVLSTRAVQVFQEVGEVGRSDQREEMDRRRESTRDAVNAFVTTVRPMVMPRSTD</sequence>
<keyword evidence="1" id="KW-1133">Transmembrane helix</keyword>
<name>A0AA90K904_9ACTN</name>
<keyword evidence="1" id="KW-0472">Membrane</keyword>
<dbReference type="RefSeq" id="WP_271315861.1">
    <property type="nucleotide sequence ID" value="NZ_JAAGKO020000095.1"/>
</dbReference>
<evidence type="ECO:0000256" key="1">
    <source>
        <dbReference type="SAM" id="Phobius"/>
    </source>
</evidence>
<gene>
    <name evidence="2" type="ORF">POF43_033125</name>
    <name evidence="3" type="ORF">POF50_012510</name>
</gene>
<comment type="caution">
    <text evidence="3">The sequence shown here is derived from an EMBL/GenBank/DDBJ whole genome shotgun (WGS) entry which is preliminary data.</text>
</comment>
<evidence type="ECO:0000313" key="4">
    <source>
        <dbReference type="Proteomes" id="UP001156398"/>
    </source>
</evidence>
<proteinExistence type="predicted"/>
<accession>A0AA90K904</accession>
<organism evidence="3">
    <name type="scientific">Streptantibioticus silvisoli</name>
    <dbReference type="NCBI Taxonomy" id="2705255"/>
    <lineage>
        <taxon>Bacteria</taxon>
        <taxon>Bacillati</taxon>
        <taxon>Actinomycetota</taxon>
        <taxon>Actinomycetes</taxon>
        <taxon>Kitasatosporales</taxon>
        <taxon>Streptomycetaceae</taxon>
        <taxon>Streptantibioticus</taxon>
    </lineage>
</organism>
<reference evidence="3 4" key="1">
    <citation type="submission" date="2023-05" db="EMBL/GenBank/DDBJ databases">
        <title>Streptantibioticus silvisoli sp. nov., acidotolerant actinomycetes 1 from pine litter.</title>
        <authorList>
            <person name="Swiecimska M."/>
            <person name="Golinska P."/>
            <person name="Sangal V."/>
            <person name="Wachnowicz B."/>
            <person name="Goodfellow M."/>
        </authorList>
    </citation>
    <scope>NUCLEOTIDE SEQUENCE</scope>
    <source>
        <strain evidence="3">SL13</strain>
        <strain evidence="2 4">SL54</strain>
    </source>
</reference>
<keyword evidence="1" id="KW-0812">Transmembrane</keyword>
<dbReference type="EMBL" id="JABXJJ020000013">
    <property type="protein sequence ID" value="MDI5970152.1"/>
    <property type="molecule type" value="Genomic_DNA"/>
</dbReference>
<feature type="transmembrane region" description="Helical" evidence="1">
    <location>
        <begin position="6"/>
        <end position="24"/>
    </location>
</feature>